<dbReference type="GO" id="GO:0005576">
    <property type="term" value="C:extracellular region"/>
    <property type="evidence" value="ECO:0007669"/>
    <property type="project" value="UniProtKB-SubCell"/>
</dbReference>
<keyword evidence="8" id="KW-1185">Reference proteome</keyword>
<keyword evidence="4 5" id="KW-0732">Signal</keyword>
<evidence type="ECO:0000313" key="8">
    <source>
        <dbReference type="Proteomes" id="UP000709295"/>
    </source>
</evidence>
<evidence type="ECO:0000256" key="4">
    <source>
        <dbReference type="ARBA" id="ARBA00022729"/>
    </source>
</evidence>
<dbReference type="InterPro" id="IPR002048">
    <property type="entry name" value="EF_hand_dom"/>
</dbReference>
<dbReference type="Pfam" id="PF16810">
    <property type="entry name" value="RXLR"/>
    <property type="match status" value="1"/>
</dbReference>
<dbReference type="NCBIfam" id="NF047767">
    <property type="entry name" value="LBF_2804_fam"/>
    <property type="match status" value="1"/>
</dbReference>
<reference evidence="7" key="1">
    <citation type="submission" date="2021-01" db="EMBL/GenBank/DDBJ databases">
        <title>Phytophthora aleatoria, a newly-described species from Pinus radiata is distinct from Phytophthora cactorum isolates based on comparative genomics.</title>
        <authorList>
            <person name="Mcdougal R."/>
            <person name="Panda P."/>
            <person name="Williams N."/>
            <person name="Studholme D.J."/>
        </authorList>
    </citation>
    <scope>NUCLEOTIDE SEQUENCE</scope>
    <source>
        <strain evidence="7">NZFS 4037</strain>
    </source>
</reference>
<evidence type="ECO:0000256" key="1">
    <source>
        <dbReference type="ARBA" id="ARBA00004613"/>
    </source>
</evidence>
<evidence type="ECO:0000256" key="2">
    <source>
        <dbReference type="ARBA" id="ARBA00010400"/>
    </source>
</evidence>
<evidence type="ECO:0000259" key="6">
    <source>
        <dbReference type="PROSITE" id="PS50222"/>
    </source>
</evidence>
<feature type="domain" description="EF-hand" evidence="6">
    <location>
        <begin position="307"/>
        <end position="342"/>
    </location>
</feature>
<evidence type="ECO:0000256" key="5">
    <source>
        <dbReference type="SAM" id="SignalP"/>
    </source>
</evidence>
<feature type="signal peptide" evidence="5">
    <location>
        <begin position="1"/>
        <end position="25"/>
    </location>
</feature>
<organism evidence="7 8">
    <name type="scientific">Phytophthora aleatoria</name>
    <dbReference type="NCBI Taxonomy" id="2496075"/>
    <lineage>
        <taxon>Eukaryota</taxon>
        <taxon>Sar</taxon>
        <taxon>Stramenopiles</taxon>
        <taxon>Oomycota</taxon>
        <taxon>Peronosporomycetes</taxon>
        <taxon>Peronosporales</taxon>
        <taxon>Peronosporaceae</taxon>
        <taxon>Phytophthora</taxon>
    </lineage>
</organism>
<protein>
    <recommendedName>
        <fullName evidence="6">EF-hand domain-containing protein</fullName>
    </recommendedName>
</protein>
<dbReference type="Proteomes" id="UP000709295">
    <property type="component" value="Unassembled WGS sequence"/>
</dbReference>
<dbReference type="AlphaFoldDB" id="A0A8J5ITN0"/>
<keyword evidence="3" id="KW-0964">Secreted</keyword>
<comment type="similarity">
    <text evidence="2">Belongs to the RxLR effector family.</text>
</comment>
<sequence length="734" mass="82059">MRLHVTYALLAAGIALLASTNIVSAATDAAKNSQIEAPIVVHSPSSRKEIDNAKRFLRATAQIYDGDDNSEERVFATMINGALGKVGSVVETGGAKVVKEVPKLEKYQKWLRAGLNPSQVQSRVNVLNVKKTPLRALSFILRSKDSDQYLKFIVDYQRRQPGSKIPKPASKMQKYELWLHAGLTPPQVRVNILKKAARDVAKHKDARQYAKFNVALNEEVGEEYMRRLRALFHACDADEDTAILPNELLILLELMGATAAEARAFGVTASGRRDEAITYDAFVEMNRDLIVRCAQERRPLPPTSFVARCKALRNAYNRCDTDGSHEISPTELEIALQKLGLVFSDEELDAIRSLLPSRLVVDEVWGFNGYVLLINIAVSLLEVIALYTMAVTCAFRLTIGAGLILYPLDREREFLARAVARAALQVGHRKDTLFGMDPMRGSPRLVLLMTYLMYKGKRYVVKFLLKLFIKRVLWRAAARSALNATVLPIQGLLNAWTIRRVLRNCRINIVGPPCAIEALESFLLEDACFKPAERVDYMRVMGCCLVCKRMVHPNVEIMVEHLRHRWINADSWPIGDDGCTCLQESSDRCPAHVLDDVELFIATLRSLGSSTAAATSPSRPASASSLLLLSPYHLRNLFFLLIVALVIDGCLDWGERRFYVRVCEAAGVQNHWSSVLKLKEAFVQGRGLDVEAIFSLVQLETNVEMHCGTEESSSVPWRESLSYLGSRMVRLLSC</sequence>
<proteinExistence type="inferred from homology"/>
<comment type="subcellular location">
    <subcellularLocation>
        <location evidence="1">Secreted</location>
    </subcellularLocation>
</comment>
<dbReference type="GO" id="GO:0005509">
    <property type="term" value="F:calcium ion binding"/>
    <property type="evidence" value="ECO:0007669"/>
    <property type="project" value="InterPro"/>
</dbReference>
<evidence type="ECO:0000313" key="7">
    <source>
        <dbReference type="EMBL" id="KAG6956333.1"/>
    </source>
</evidence>
<dbReference type="PROSITE" id="PS00018">
    <property type="entry name" value="EF_HAND_1"/>
    <property type="match status" value="1"/>
</dbReference>
<gene>
    <name evidence="7" type="ORF">JG688_00011465</name>
</gene>
<dbReference type="InterPro" id="IPR018247">
    <property type="entry name" value="EF_Hand_1_Ca_BS"/>
</dbReference>
<comment type="caution">
    <text evidence="7">The sequence shown here is derived from an EMBL/GenBank/DDBJ whole genome shotgun (WGS) entry which is preliminary data.</text>
</comment>
<dbReference type="PROSITE" id="PS50222">
    <property type="entry name" value="EF_HAND_2"/>
    <property type="match status" value="2"/>
</dbReference>
<accession>A0A8J5ITN0</accession>
<feature type="domain" description="EF-hand" evidence="6">
    <location>
        <begin position="223"/>
        <end position="258"/>
    </location>
</feature>
<dbReference type="EMBL" id="JAENGY010000806">
    <property type="protein sequence ID" value="KAG6956333.1"/>
    <property type="molecule type" value="Genomic_DNA"/>
</dbReference>
<feature type="chain" id="PRO_5035184478" description="EF-hand domain-containing protein" evidence="5">
    <location>
        <begin position="26"/>
        <end position="734"/>
    </location>
</feature>
<name>A0A8J5ITN0_9STRA</name>
<evidence type="ECO:0000256" key="3">
    <source>
        <dbReference type="ARBA" id="ARBA00022525"/>
    </source>
</evidence>
<dbReference type="InterPro" id="IPR031825">
    <property type="entry name" value="RXLR"/>
</dbReference>